<name>A0A6G9AQR7_9BACT</name>
<reference evidence="1 2" key="1">
    <citation type="submission" date="2020-03" db="EMBL/GenBank/DDBJ databases">
        <authorList>
            <person name="Kim M.K."/>
        </authorList>
    </citation>
    <scope>NUCLEOTIDE SEQUENCE [LARGE SCALE GENOMIC DNA]</scope>
    <source>
        <strain evidence="1 2">BT328</strain>
    </source>
</reference>
<evidence type="ECO:0000313" key="1">
    <source>
        <dbReference type="EMBL" id="QIP14718.1"/>
    </source>
</evidence>
<evidence type="ECO:0000313" key="2">
    <source>
        <dbReference type="Proteomes" id="UP000501802"/>
    </source>
</evidence>
<dbReference type="EMBL" id="CP050063">
    <property type="protein sequence ID" value="QIP14718.1"/>
    <property type="molecule type" value="Genomic_DNA"/>
</dbReference>
<keyword evidence="2" id="KW-1185">Reference proteome</keyword>
<dbReference type="Proteomes" id="UP000501802">
    <property type="component" value="Chromosome"/>
</dbReference>
<organism evidence="1 2">
    <name type="scientific">Spirosoma aureum</name>
    <dbReference type="NCBI Taxonomy" id="2692134"/>
    <lineage>
        <taxon>Bacteria</taxon>
        <taxon>Pseudomonadati</taxon>
        <taxon>Bacteroidota</taxon>
        <taxon>Cytophagia</taxon>
        <taxon>Cytophagales</taxon>
        <taxon>Cytophagaceae</taxon>
        <taxon>Spirosoma</taxon>
    </lineage>
</organism>
<dbReference type="AlphaFoldDB" id="A0A6G9AQR7"/>
<accession>A0A6G9AQR7</accession>
<dbReference type="RefSeq" id="WP_167211337.1">
    <property type="nucleotide sequence ID" value="NZ_CP050063.1"/>
</dbReference>
<sequence>MYFSEPVLFEIPVRPRIRKYIAVKLQGADGRPQPLLVTPDAQGAGLMLWAMAQSEKVMLQTGWRRGAAGKNFLQDGSGRIIAPLDMTERLGLGISEFHKSRHQYLLNHAELEVFSQFVDYIILNEMVSFCQQDQSSPPLLLIKQFTDRYDFSEDDLNEGSLRVAYWRFRKGLAATNFDVRVTQLQHFVAYEMAA</sequence>
<proteinExistence type="predicted"/>
<dbReference type="KEGG" id="spib:G8759_19915"/>
<protein>
    <submittedName>
        <fullName evidence="1">Uncharacterized protein</fullName>
    </submittedName>
</protein>
<gene>
    <name evidence="1" type="ORF">G8759_19915</name>
</gene>